<evidence type="ECO:0000313" key="3">
    <source>
        <dbReference type="Proteomes" id="UP001269081"/>
    </source>
</evidence>
<protein>
    <recommendedName>
        <fullName evidence="1">ABC-three component systems C-terminal domain-containing protein</fullName>
    </recommendedName>
</protein>
<comment type="caution">
    <text evidence="2">The sequence shown here is derived from an EMBL/GenBank/DDBJ whole genome shotgun (WGS) entry which is preliminary data.</text>
</comment>
<feature type="domain" description="ABC-three component systems C-terminal" evidence="1">
    <location>
        <begin position="115"/>
        <end position="357"/>
    </location>
</feature>
<proteinExistence type="predicted"/>
<dbReference type="EMBL" id="JAVDWQ010000005">
    <property type="protein sequence ID" value="MDR7209899.1"/>
    <property type="molecule type" value="Genomic_DNA"/>
</dbReference>
<evidence type="ECO:0000313" key="2">
    <source>
        <dbReference type="EMBL" id="MDR7209899.1"/>
    </source>
</evidence>
<sequence>MSRNATSSWSGYAHQGKIGLLIALKKINALHGSAHNLSEFVLEYETQEDAKISNLGVVLEVHQVKALQSSETIGSYTEALSVFEVCPGSNYLHSICEIRNWSNLTAAQNPGGVIRYPYSAVLNHCPLADIFTYIDTEIQTLLSNQMHPQHDNTGWRENVFQEFLATLDEKIRYEHQHHNAATYNISFSLDEIVGIMTAPGVKSKSKLSAIRNALYQEYLKFIDDLESNTFTPTPEHEKLIDMALEAIYKLSNDQLIQFLKNINPHTTQGKILEHCETTDAFFSSDAFYGTFLTTLIGVTEIDYSLDGNVIPNYFKDVSYILTAIQSSEMQKRHHAKSILTNESINFSAYETDYIITQNYSGELGECAAKISIIGRDSTKFCNPKKMQFIPHTEAIDKLNA</sequence>
<organism evidence="2 3">
    <name type="scientific">Flavobacterium piscis</name>
    <dbReference type="NCBI Taxonomy" id="1114874"/>
    <lineage>
        <taxon>Bacteria</taxon>
        <taxon>Pseudomonadati</taxon>
        <taxon>Bacteroidota</taxon>
        <taxon>Flavobacteriia</taxon>
        <taxon>Flavobacteriales</taxon>
        <taxon>Flavobacteriaceae</taxon>
        <taxon>Flavobacterium</taxon>
    </lineage>
</organism>
<dbReference type="Proteomes" id="UP001269081">
    <property type="component" value="Unassembled WGS sequence"/>
</dbReference>
<gene>
    <name evidence="2" type="ORF">J2W48_001838</name>
</gene>
<keyword evidence="3" id="KW-1185">Reference proteome</keyword>
<dbReference type="RefSeq" id="WP_310280474.1">
    <property type="nucleotide sequence ID" value="NZ_JAVDWQ010000005.1"/>
</dbReference>
<name>A0ABU1Y6N2_9FLAO</name>
<evidence type="ECO:0000259" key="1">
    <source>
        <dbReference type="Pfam" id="PF20276"/>
    </source>
</evidence>
<accession>A0ABU1Y6N2</accession>
<dbReference type="InterPro" id="IPR046920">
    <property type="entry name" value="ABC-3C_CTD1"/>
</dbReference>
<dbReference type="Pfam" id="PF20276">
    <property type="entry name" value="CTD1"/>
    <property type="match status" value="1"/>
</dbReference>
<reference evidence="2 3" key="1">
    <citation type="submission" date="2023-07" db="EMBL/GenBank/DDBJ databases">
        <title>Sorghum-associated microbial communities from plants grown in Nebraska, USA.</title>
        <authorList>
            <person name="Schachtman D."/>
        </authorList>
    </citation>
    <scope>NUCLEOTIDE SEQUENCE [LARGE SCALE GENOMIC DNA]</scope>
    <source>
        <strain evidence="2 3">4129</strain>
    </source>
</reference>